<comment type="caution">
    <text evidence="2">The sequence shown here is derived from an EMBL/GenBank/DDBJ whole genome shotgun (WGS) entry which is preliminary data.</text>
</comment>
<evidence type="ECO:0000313" key="2">
    <source>
        <dbReference type="EMBL" id="RLK56222.1"/>
    </source>
</evidence>
<evidence type="ECO:0000313" key="3">
    <source>
        <dbReference type="Proteomes" id="UP000274786"/>
    </source>
</evidence>
<reference evidence="2 3" key="1">
    <citation type="submission" date="2018-10" db="EMBL/GenBank/DDBJ databases">
        <title>Comparative analysis of microorganisms from saline springs in Andes Mountain Range, Colombia.</title>
        <authorList>
            <person name="Rubin E."/>
        </authorList>
    </citation>
    <scope>NUCLEOTIDE SEQUENCE [LARGE SCALE GENOMIC DNA]</scope>
    <source>
        <strain evidence="2 3">USBA GBX 843</strain>
    </source>
</reference>
<keyword evidence="1" id="KW-1133">Transmembrane helix</keyword>
<dbReference type="Proteomes" id="UP000274786">
    <property type="component" value="Unassembled WGS sequence"/>
</dbReference>
<accession>A0A498CRJ7</accession>
<evidence type="ECO:0000256" key="1">
    <source>
        <dbReference type="SAM" id="Phobius"/>
    </source>
</evidence>
<gene>
    <name evidence="2" type="ORF">BCL79_0605</name>
</gene>
<dbReference type="RefSeq" id="WP_121037177.1">
    <property type="nucleotide sequence ID" value="NZ_RCDC01000004.1"/>
</dbReference>
<keyword evidence="1" id="KW-0812">Transmembrane</keyword>
<dbReference type="EMBL" id="RCDC01000004">
    <property type="protein sequence ID" value="RLK56222.1"/>
    <property type="molecule type" value="Genomic_DNA"/>
</dbReference>
<proteinExistence type="predicted"/>
<sequence length="144" mass="15175">MLSLDPLRPYIWALKAGAAVLVVSVVFVSGCHRGEDRQAAKDQGRIDNLVRARDGAQAEAAENLRAANACGQLLSDINDQTQRSINDAARAKLAAEVAASRAEAAAVAGQRRAAAAEKALQDAKTTPACRSQLEVQLCESIPLL</sequence>
<organism evidence="2 3">
    <name type="scientific">Stenotrophomonas rhizophila</name>
    <dbReference type="NCBI Taxonomy" id="216778"/>
    <lineage>
        <taxon>Bacteria</taxon>
        <taxon>Pseudomonadati</taxon>
        <taxon>Pseudomonadota</taxon>
        <taxon>Gammaproteobacteria</taxon>
        <taxon>Lysobacterales</taxon>
        <taxon>Lysobacteraceae</taxon>
        <taxon>Stenotrophomonas</taxon>
    </lineage>
</organism>
<feature type="transmembrane region" description="Helical" evidence="1">
    <location>
        <begin position="12"/>
        <end position="31"/>
    </location>
</feature>
<name>A0A498CRJ7_9GAMM</name>
<protein>
    <submittedName>
        <fullName evidence="2">Uncharacterized protein</fullName>
    </submittedName>
</protein>
<dbReference type="AlphaFoldDB" id="A0A498CRJ7"/>
<keyword evidence="1" id="KW-0472">Membrane</keyword>